<dbReference type="GO" id="GO:0003700">
    <property type="term" value="F:DNA-binding transcription factor activity"/>
    <property type="evidence" value="ECO:0007669"/>
    <property type="project" value="TreeGrafter"/>
</dbReference>
<dbReference type="Gene3D" id="1.10.260.40">
    <property type="entry name" value="lambda repressor-like DNA-binding domains"/>
    <property type="match status" value="1"/>
</dbReference>
<dbReference type="InterPro" id="IPR046335">
    <property type="entry name" value="LacI/GalR-like_sensor"/>
</dbReference>
<dbReference type="Pfam" id="PF00356">
    <property type="entry name" value="LacI"/>
    <property type="match status" value="1"/>
</dbReference>
<evidence type="ECO:0000259" key="6">
    <source>
        <dbReference type="PROSITE" id="PS50932"/>
    </source>
</evidence>
<dbReference type="PROSITE" id="PS50932">
    <property type="entry name" value="HTH_LACI_2"/>
    <property type="match status" value="1"/>
</dbReference>
<evidence type="ECO:0000256" key="5">
    <source>
        <dbReference type="SAM" id="MobiDB-lite"/>
    </source>
</evidence>
<dbReference type="CDD" id="cd06267">
    <property type="entry name" value="PBP1_LacI_sugar_binding-like"/>
    <property type="match status" value="1"/>
</dbReference>
<dbReference type="Pfam" id="PF13377">
    <property type="entry name" value="Peripla_BP_3"/>
    <property type="match status" value="1"/>
</dbReference>
<evidence type="ECO:0000256" key="2">
    <source>
        <dbReference type="ARBA" id="ARBA00023015"/>
    </source>
</evidence>
<keyword evidence="2" id="KW-0805">Transcription regulation</keyword>
<evidence type="ECO:0000256" key="4">
    <source>
        <dbReference type="ARBA" id="ARBA00023163"/>
    </source>
</evidence>
<keyword evidence="3 7" id="KW-0238">DNA-binding</keyword>
<dbReference type="PANTHER" id="PTHR30146:SF148">
    <property type="entry name" value="HTH-TYPE TRANSCRIPTIONAL REPRESSOR PURR-RELATED"/>
    <property type="match status" value="1"/>
</dbReference>
<evidence type="ECO:0000256" key="3">
    <source>
        <dbReference type="ARBA" id="ARBA00023125"/>
    </source>
</evidence>
<dbReference type="SUPFAM" id="SSF47413">
    <property type="entry name" value="lambda repressor-like DNA-binding domains"/>
    <property type="match status" value="1"/>
</dbReference>
<dbReference type="Proteomes" id="UP000440668">
    <property type="component" value="Unassembled WGS sequence"/>
</dbReference>
<dbReference type="CDD" id="cd01392">
    <property type="entry name" value="HTH_LacI"/>
    <property type="match status" value="1"/>
</dbReference>
<dbReference type="SMART" id="SM00354">
    <property type="entry name" value="HTH_LACI"/>
    <property type="match status" value="1"/>
</dbReference>
<dbReference type="InterPro" id="IPR028082">
    <property type="entry name" value="Peripla_BP_I"/>
</dbReference>
<gene>
    <name evidence="7" type="ORF">GJV82_00140</name>
</gene>
<feature type="domain" description="HTH lacI-type" evidence="6">
    <location>
        <begin position="6"/>
        <end position="64"/>
    </location>
</feature>
<feature type="region of interest" description="Disordered" evidence="5">
    <location>
        <begin position="355"/>
        <end position="381"/>
    </location>
</feature>
<dbReference type="GO" id="GO:0000976">
    <property type="term" value="F:transcription cis-regulatory region binding"/>
    <property type="evidence" value="ECO:0007669"/>
    <property type="project" value="TreeGrafter"/>
</dbReference>
<dbReference type="Gene3D" id="3.40.50.2300">
    <property type="match status" value="2"/>
</dbReference>
<name>A0A6N7ZD67_9MICO</name>
<proteinExistence type="predicted"/>
<dbReference type="InterPro" id="IPR010982">
    <property type="entry name" value="Lambda_DNA-bd_dom_sf"/>
</dbReference>
<sequence>MPRHRITQADVAAMAGVSQATVSFVLNDSTPAGVRISEETRQRVLDAIRITGYSANPVAQRLAGGHNQILGVFTYEATFPRAGRDFYGPFLVGIEHAAEKLGIDILLFTSARVVDGRRRLTRDGWQRLGIADGCLLLGQHEDRGELQHLLDTNYPFVFIGKRGSDGGRLPYVGADYVTATARQVERLVTLGHERIGYVGPRGTDQPTLDRVDAYRATMKAHGLTVRFVELDDVAATAAEIVDQRLTAVVVAPENYPEELVDELERRDVRVPEDVSFLLLGQPHHGRPGGRRWSGFSIPREEMGARALVLLSRLVAADTGPTRSGRRATRGLTVPEDELHQLLECVDVDGETVAAPPARRRAAAPVRPAAPARPAPATAPGV</sequence>
<dbReference type="InterPro" id="IPR000843">
    <property type="entry name" value="HTH_LacI"/>
</dbReference>
<evidence type="ECO:0000313" key="7">
    <source>
        <dbReference type="EMBL" id="MTG87377.1"/>
    </source>
</evidence>
<keyword evidence="4" id="KW-0804">Transcription</keyword>
<dbReference type="SUPFAM" id="SSF53822">
    <property type="entry name" value="Periplasmic binding protein-like I"/>
    <property type="match status" value="1"/>
</dbReference>
<accession>A0A6N7ZD67</accession>
<comment type="caution">
    <text evidence="7">The sequence shown here is derived from an EMBL/GenBank/DDBJ whole genome shotgun (WGS) entry which is preliminary data.</text>
</comment>
<evidence type="ECO:0000313" key="8">
    <source>
        <dbReference type="Proteomes" id="UP000440668"/>
    </source>
</evidence>
<dbReference type="PANTHER" id="PTHR30146">
    <property type="entry name" value="LACI-RELATED TRANSCRIPTIONAL REPRESSOR"/>
    <property type="match status" value="1"/>
</dbReference>
<dbReference type="AlphaFoldDB" id="A0A6N7ZD67"/>
<keyword evidence="1" id="KW-0678">Repressor</keyword>
<organism evidence="7 8">
    <name type="scientific">Cellulosimicrobium composti</name>
    <dbReference type="NCBI Taxonomy" id="2672572"/>
    <lineage>
        <taxon>Bacteria</taxon>
        <taxon>Bacillati</taxon>
        <taxon>Actinomycetota</taxon>
        <taxon>Actinomycetes</taxon>
        <taxon>Micrococcales</taxon>
        <taxon>Promicromonosporaceae</taxon>
        <taxon>Cellulosimicrobium</taxon>
    </lineage>
</organism>
<dbReference type="RefSeq" id="WP_155097823.1">
    <property type="nucleotide sequence ID" value="NZ_WMKA01000001.1"/>
</dbReference>
<reference evidence="7 8" key="1">
    <citation type="submission" date="2019-11" db="EMBL/GenBank/DDBJ databases">
        <title>Cellulosimicrobium composti sp. nov. isolated from a compost.</title>
        <authorList>
            <person name="Yang Y."/>
        </authorList>
    </citation>
    <scope>NUCLEOTIDE SEQUENCE [LARGE SCALE GENOMIC DNA]</scope>
    <source>
        <strain evidence="7 8">BIT-GX5</strain>
    </source>
</reference>
<protein>
    <submittedName>
        <fullName evidence="7">LacI family DNA-binding transcriptional regulator</fullName>
    </submittedName>
</protein>
<dbReference type="EMBL" id="WMKA01000001">
    <property type="protein sequence ID" value="MTG87377.1"/>
    <property type="molecule type" value="Genomic_DNA"/>
</dbReference>
<evidence type="ECO:0000256" key="1">
    <source>
        <dbReference type="ARBA" id="ARBA00022491"/>
    </source>
</evidence>